<feature type="region of interest" description="Disordered" evidence="1">
    <location>
        <begin position="235"/>
        <end position="369"/>
    </location>
</feature>
<dbReference type="AlphaFoldDB" id="A0A166EDV7"/>
<feature type="region of interest" description="Disordered" evidence="1">
    <location>
        <begin position="97"/>
        <end position="223"/>
    </location>
</feature>
<evidence type="ECO:0000256" key="1">
    <source>
        <dbReference type="SAM" id="MobiDB-lite"/>
    </source>
</evidence>
<name>A0A166EDV7_9AGAM</name>
<feature type="compositionally biased region" description="Low complexity" evidence="1">
    <location>
        <begin position="106"/>
        <end position="131"/>
    </location>
</feature>
<feature type="compositionally biased region" description="Low complexity" evidence="1">
    <location>
        <begin position="296"/>
        <end position="365"/>
    </location>
</feature>
<feature type="region of interest" description="Disordered" evidence="1">
    <location>
        <begin position="539"/>
        <end position="563"/>
    </location>
</feature>
<keyword evidence="4" id="KW-1185">Reference proteome</keyword>
<feature type="region of interest" description="Disordered" evidence="1">
    <location>
        <begin position="16"/>
        <end position="82"/>
    </location>
</feature>
<proteinExistence type="predicted"/>
<evidence type="ECO:0000256" key="2">
    <source>
        <dbReference type="SAM" id="Phobius"/>
    </source>
</evidence>
<keyword evidence="2" id="KW-0472">Membrane</keyword>
<sequence length="563" mass="57557">MPLFFAAYWRRRDVTESVHRTVGSAGQSSERSLSNGRAGSSFYSDARREVEESHRRSASFDRERASSKPSRNTNPFKSNGPSIFATLFSRKRAGASSASPLISDIASTDSSSESSPTTVSSASLSAATKSSPNFTSSAIAVSAPTNTAHASQRGTAQGDSHGESSAAVGVTSRTVDGTSSSDVATSAHTSQTKTQSAGSGLASSGFAAGTSARPASAAPGVTSSQAVATAATSTVVSSKSESTFPASARSATSVATSSSSSSQSSSIVTSTSQATEEAKPNQTPVVQAVDSPVPSPSTQESSTSTFTTVIPVTSTTVHVTSSGTHQETTTQVSTGSQTVTTTQISQATASAGPSGSSGPDSTNSGLQPINALSPAKKNVGAVAGGVVGGLAALTLLLFLGMFLLRRRRRVRAVQLAGGPHDDLFRSPSTRGWNVHGSFFRPMEEWGPRAVTRASRRSDASAISVPSVSEDPFWDPSQVRPLAIVPAAPASGKQRLAVVNDPFEDPRAGPSTVAAAGNPFLDPPEYRGTRHQVELIGPSRLSNSSSMFGNSTGESDANLSGMAV</sequence>
<feature type="compositionally biased region" description="Polar residues" evidence="1">
    <location>
        <begin position="539"/>
        <end position="557"/>
    </location>
</feature>
<feature type="transmembrane region" description="Helical" evidence="2">
    <location>
        <begin position="379"/>
        <end position="404"/>
    </location>
</feature>
<feature type="compositionally biased region" description="Polar residues" evidence="1">
    <location>
        <begin position="24"/>
        <end position="43"/>
    </location>
</feature>
<feature type="compositionally biased region" description="Low complexity" evidence="1">
    <location>
        <begin position="196"/>
        <end position="223"/>
    </location>
</feature>
<gene>
    <name evidence="3" type="ORF">FIBSPDRAFT_895659</name>
</gene>
<keyword evidence="2" id="KW-1133">Transmembrane helix</keyword>
<reference evidence="3 4" key="1">
    <citation type="journal article" date="2016" name="Mol. Biol. Evol.">
        <title>Comparative Genomics of Early-Diverging Mushroom-Forming Fungi Provides Insights into the Origins of Lignocellulose Decay Capabilities.</title>
        <authorList>
            <person name="Nagy L.G."/>
            <person name="Riley R."/>
            <person name="Tritt A."/>
            <person name="Adam C."/>
            <person name="Daum C."/>
            <person name="Floudas D."/>
            <person name="Sun H."/>
            <person name="Yadav J.S."/>
            <person name="Pangilinan J."/>
            <person name="Larsson K.H."/>
            <person name="Matsuura K."/>
            <person name="Barry K."/>
            <person name="Labutti K."/>
            <person name="Kuo R."/>
            <person name="Ohm R.A."/>
            <person name="Bhattacharya S.S."/>
            <person name="Shirouzu T."/>
            <person name="Yoshinaga Y."/>
            <person name="Martin F.M."/>
            <person name="Grigoriev I.V."/>
            <person name="Hibbett D.S."/>
        </authorList>
    </citation>
    <scope>NUCLEOTIDE SEQUENCE [LARGE SCALE GENOMIC DNA]</scope>
    <source>
        <strain evidence="3 4">CBS 109695</strain>
    </source>
</reference>
<dbReference type="OrthoDB" id="10669194at2759"/>
<keyword evidence="2" id="KW-0812">Transmembrane</keyword>
<evidence type="ECO:0000313" key="3">
    <source>
        <dbReference type="EMBL" id="KZP15659.1"/>
    </source>
</evidence>
<dbReference type="STRING" id="436010.A0A166EDV7"/>
<organism evidence="3 4">
    <name type="scientific">Athelia psychrophila</name>
    <dbReference type="NCBI Taxonomy" id="1759441"/>
    <lineage>
        <taxon>Eukaryota</taxon>
        <taxon>Fungi</taxon>
        <taxon>Dikarya</taxon>
        <taxon>Basidiomycota</taxon>
        <taxon>Agaricomycotina</taxon>
        <taxon>Agaricomycetes</taxon>
        <taxon>Agaricomycetidae</taxon>
        <taxon>Atheliales</taxon>
        <taxon>Atheliaceae</taxon>
        <taxon>Athelia</taxon>
    </lineage>
</organism>
<dbReference type="Gene3D" id="1.20.5.510">
    <property type="entry name" value="Single helix bin"/>
    <property type="match status" value="1"/>
</dbReference>
<dbReference type="EMBL" id="KV417602">
    <property type="protein sequence ID" value="KZP15659.1"/>
    <property type="molecule type" value="Genomic_DNA"/>
</dbReference>
<protein>
    <submittedName>
        <fullName evidence="3">Uncharacterized protein</fullName>
    </submittedName>
</protein>
<feature type="compositionally biased region" description="Polar residues" evidence="1">
    <location>
        <begin position="67"/>
        <end position="81"/>
    </location>
</feature>
<accession>A0A166EDV7</accession>
<evidence type="ECO:0000313" key="4">
    <source>
        <dbReference type="Proteomes" id="UP000076532"/>
    </source>
</evidence>
<feature type="compositionally biased region" description="Polar residues" evidence="1">
    <location>
        <begin position="132"/>
        <end position="158"/>
    </location>
</feature>
<feature type="compositionally biased region" description="Low complexity" evidence="1">
    <location>
        <begin position="235"/>
        <end position="275"/>
    </location>
</feature>
<feature type="compositionally biased region" description="Basic and acidic residues" evidence="1">
    <location>
        <begin position="45"/>
        <end position="66"/>
    </location>
</feature>
<feature type="compositionally biased region" description="Polar residues" evidence="1">
    <location>
        <begin position="171"/>
        <end position="195"/>
    </location>
</feature>
<dbReference type="Proteomes" id="UP000076532">
    <property type="component" value="Unassembled WGS sequence"/>
</dbReference>